<evidence type="ECO:0000313" key="6">
    <source>
        <dbReference type="Proteomes" id="UP000015350"/>
    </source>
</evidence>
<gene>
    <name evidence="5" type="ORF">K678_15881</name>
</gene>
<name>S9S744_MAGFU</name>
<dbReference type="GO" id="GO:0003677">
    <property type="term" value="F:DNA binding"/>
    <property type="evidence" value="ECO:0007669"/>
    <property type="project" value="UniProtKB-KW"/>
</dbReference>
<keyword evidence="3" id="KW-0804">Transcription</keyword>
<dbReference type="InterPro" id="IPR036388">
    <property type="entry name" value="WH-like_DNA-bd_sf"/>
</dbReference>
<dbReference type="OrthoDB" id="7427954at2"/>
<dbReference type="GO" id="GO:0006950">
    <property type="term" value="P:response to stress"/>
    <property type="evidence" value="ECO:0007669"/>
    <property type="project" value="TreeGrafter"/>
</dbReference>
<reference evidence="5 6" key="1">
    <citation type="submission" date="2013-04" db="EMBL/GenBank/DDBJ databases">
        <authorList>
            <person name="Kuznetsov B."/>
            <person name="Ivanovsky R."/>
        </authorList>
    </citation>
    <scope>NUCLEOTIDE SEQUENCE [LARGE SCALE GENOMIC DNA]</scope>
    <source>
        <strain evidence="5 6">MGU-K5</strain>
    </source>
</reference>
<evidence type="ECO:0000256" key="1">
    <source>
        <dbReference type="ARBA" id="ARBA00023015"/>
    </source>
</evidence>
<dbReference type="GO" id="GO:0003700">
    <property type="term" value="F:DNA-binding transcription factor activity"/>
    <property type="evidence" value="ECO:0007669"/>
    <property type="project" value="InterPro"/>
</dbReference>
<dbReference type="RefSeq" id="WP_021133460.1">
    <property type="nucleotide sequence ID" value="NZ_AQPH01000089.1"/>
</dbReference>
<dbReference type="Proteomes" id="UP000015350">
    <property type="component" value="Unassembled WGS sequence"/>
</dbReference>
<dbReference type="PANTHER" id="PTHR33164:SF64">
    <property type="entry name" value="TRANSCRIPTIONAL REGULATOR SLYA"/>
    <property type="match status" value="1"/>
</dbReference>
<dbReference type="AlphaFoldDB" id="S9S744"/>
<keyword evidence="2" id="KW-0238">DNA-binding</keyword>
<proteinExistence type="predicted"/>
<dbReference type="PANTHER" id="PTHR33164">
    <property type="entry name" value="TRANSCRIPTIONAL REGULATOR, MARR FAMILY"/>
    <property type="match status" value="1"/>
</dbReference>
<organism evidence="5 6">
    <name type="scientific">Magnetospirillum fulvum MGU-K5</name>
    <dbReference type="NCBI Taxonomy" id="1316936"/>
    <lineage>
        <taxon>Bacteria</taxon>
        <taxon>Pseudomonadati</taxon>
        <taxon>Pseudomonadota</taxon>
        <taxon>Alphaproteobacteria</taxon>
        <taxon>Rhodospirillales</taxon>
        <taxon>Rhodospirillaceae</taxon>
        <taxon>Magnetospirillum</taxon>
    </lineage>
</organism>
<dbReference type="InterPro" id="IPR023187">
    <property type="entry name" value="Tscrpt_reg_MarR-type_CS"/>
</dbReference>
<dbReference type="EMBL" id="AQPH01000089">
    <property type="protein sequence ID" value="EPY00479.1"/>
    <property type="molecule type" value="Genomic_DNA"/>
</dbReference>
<dbReference type="Gene3D" id="1.10.10.10">
    <property type="entry name" value="Winged helix-like DNA-binding domain superfamily/Winged helix DNA-binding domain"/>
    <property type="match status" value="1"/>
</dbReference>
<dbReference type="SUPFAM" id="SSF46785">
    <property type="entry name" value="Winged helix' DNA-binding domain"/>
    <property type="match status" value="1"/>
</dbReference>
<dbReference type="InterPro" id="IPR039422">
    <property type="entry name" value="MarR/SlyA-like"/>
</dbReference>
<dbReference type="Pfam" id="PF12802">
    <property type="entry name" value="MarR_2"/>
    <property type="match status" value="1"/>
</dbReference>
<evidence type="ECO:0000256" key="3">
    <source>
        <dbReference type="ARBA" id="ARBA00023163"/>
    </source>
</evidence>
<sequence length="159" mass="17878">MAERSPPSARLDFGYRLVILARRWRAAIDARLHAAGLTDATWRPLIYLHRMGDGTRQKDLAASLGLDCSAVVRLLDLLAGRGLVERREDPADKRAKTLHLTEAGREMIATVTGLLIPFEADLLSGFDDDTMLTLLDSFDRIERRLDGVRRDDQTEERHG</sequence>
<dbReference type="PROSITE" id="PS50995">
    <property type="entry name" value="HTH_MARR_2"/>
    <property type="match status" value="1"/>
</dbReference>
<dbReference type="PRINTS" id="PR00598">
    <property type="entry name" value="HTHMARR"/>
</dbReference>
<dbReference type="PATRIC" id="fig|1316936.3.peg.3159"/>
<dbReference type="PROSITE" id="PS01117">
    <property type="entry name" value="HTH_MARR_1"/>
    <property type="match status" value="1"/>
</dbReference>
<dbReference type="eggNOG" id="COG1846">
    <property type="taxonomic scope" value="Bacteria"/>
</dbReference>
<evidence type="ECO:0000313" key="5">
    <source>
        <dbReference type="EMBL" id="EPY00479.1"/>
    </source>
</evidence>
<dbReference type="SMART" id="SM00347">
    <property type="entry name" value="HTH_MARR"/>
    <property type="match status" value="1"/>
</dbReference>
<keyword evidence="1" id="KW-0805">Transcription regulation</keyword>
<evidence type="ECO:0000259" key="4">
    <source>
        <dbReference type="PROSITE" id="PS50995"/>
    </source>
</evidence>
<dbReference type="InterPro" id="IPR036390">
    <property type="entry name" value="WH_DNA-bd_sf"/>
</dbReference>
<dbReference type="InterPro" id="IPR000835">
    <property type="entry name" value="HTH_MarR-typ"/>
</dbReference>
<dbReference type="STRING" id="1316936.K678_15881"/>
<feature type="domain" description="HTH marR-type" evidence="4">
    <location>
        <begin position="10"/>
        <end position="143"/>
    </location>
</feature>
<protein>
    <submittedName>
        <fullName evidence="5">MarR family transcriptional regulator</fullName>
    </submittedName>
</protein>
<comment type="caution">
    <text evidence="5">The sequence shown here is derived from an EMBL/GenBank/DDBJ whole genome shotgun (WGS) entry which is preliminary data.</text>
</comment>
<evidence type="ECO:0000256" key="2">
    <source>
        <dbReference type="ARBA" id="ARBA00023125"/>
    </source>
</evidence>
<accession>S9S744</accession>